<organism evidence="1 2">
    <name type="scientific">Nesidiocoris tenuis</name>
    <dbReference type="NCBI Taxonomy" id="355587"/>
    <lineage>
        <taxon>Eukaryota</taxon>
        <taxon>Metazoa</taxon>
        <taxon>Ecdysozoa</taxon>
        <taxon>Arthropoda</taxon>
        <taxon>Hexapoda</taxon>
        <taxon>Insecta</taxon>
        <taxon>Pterygota</taxon>
        <taxon>Neoptera</taxon>
        <taxon>Paraneoptera</taxon>
        <taxon>Hemiptera</taxon>
        <taxon>Heteroptera</taxon>
        <taxon>Panheteroptera</taxon>
        <taxon>Cimicomorpha</taxon>
        <taxon>Miridae</taxon>
        <taxon>Dicyphina</taxon>
        <taxon>Nesidiocoris</taxon>
    </lineage>
</organism>
<evidence type="ECO:0000313" key="1">
    <source>
        <dbReference type="EMBL" id="BES92443.1"/>
    </source>
</evidence>
<protein>
    <submittedName>
        <fullName evidence="1">Uncharacterized protein</fullName>
    </submittedName>
</protein>
<keyword evidence="2" id="KW-1185">Reference proteome</keyword>
<reference evidence="1 2" key="1">
    <citation type="submission" date="2023-09" db="EMBL/GenBank/DDBJ databases">
        <title>Nesidiocoris tenuis whole genome shotgun sequence.</title>
        <authorList>
            <person name="Shibata T."/>
            <person name="Shimoda M."/>
            <person name="Kobayashi T."/>
            <person name="Uehara T."/>
        </authorList>
    </citation>
    <scope>NUCLEOTIDE SEQUENCE [LARGE SCALE GENOMIC DNA]</scope>
    <source>
        <strain evidence="1 2">Japan</strain>
    </source>
</reference>
<proteinExistence type="predicted"/>
<evidence type="ECO:0000313" key="2">
    <source>
        <dbReference type="Proteomes" id="UP001307889"/>
    </source>
</evidence>
<gene>
    <name evidence="1" type="ORF">NTJ_05254</name>
</gene>
<accession>A0ABN7AJK7</accession>
<dbReference type="Proteomes" id="UP001307889">
    <property type="component" value="Chromosome 3"/>
</dbReference>
<dbReference type="EMBL" id="AP028911">
    <property type="protein sequence ID" value="BES92443.1"/>
    <property type="molecule type" value="Genomic_DNA"/>
</dbReference>
<name>A0ABN7AJK7_9HEMI</name>
<sequence>MRRLSTGWTQEMKTPSDSICCIHPGLTSLLPLFIHRDVSLARVGLFDLRKGEDGTQQPLCRLQGGFTREGRGAGGSTAAGPSLHAQDASFAVSRPHSFLPHRLFYPYPRLIHRLIPFIPEDLHIRS</sequence>